<feature type="region of interest" description="Disordered" evidence="1">
    <location>
        <begin position="96"/>
        <end position="152"/>
    </location>
</feature>
<protein>
    <submittedName>
        <fullName evidence="2">Uncharacterized protein</fullName>
    </submittedName>
</protein>
<dbReference type="EMBL" id="KV428023">
    <property type="protein sequence ID" value="KZT41287.1"/>
    <property type="molecule type" value="Genomic_DNA"/>
</dbReference>
<dbReference type="Proteomes" id="UP000076798">
    <property type="component" value="Unassembled WGS sequence"/>
</dbReference>
<keyword evidence="3" id="KW-1185">Reference proteome</keyword>
<accession>A0A166G438</accession>
<gene>
    <name evidence="2" type="ORF">SISSUDRAFT_353698</name>
</gene>
<feature type="compositionally biased region" description="Low complexity" evidence="1">
    <location>
        <begin position="38"/>
        <end position="54"/>
    </location>
</feature>
<proteinExistence type="predicted"/>
<feature type="compositionally biased region" description="Polar residues" evidence="1">
    <location>
        <begin position="98"/>
        <end position="111"/>
    </location>
</feature>
<feature type="region of interest" description="Disordered" evidence="1">
    <location>
        <begin position="38"/>
        <end position="75"/>
    </location>
</feature>
<sequence>MTRLGHRRATSECRYLIPSSAHRPTNLVDAVITPVTPWLPTPTTLPTSHQRPTLSRPPTPSSSSPTLQSVPGRRLPPRATSAIFVVWLSSRQWPILSHRTSPSPKTSLSPNRLSTSSRSRGSSLILSSPSSPNRFKSLCRMRRKDGNCPNPK</sequence>
<reference evidence="2 3" key="1">
    <citation type="journal article" date="2016" name="Mol. Biol. Evol.">
        <title>Comparative Genomics of Early-Diverging Mushroom-Forming Fungi Provides Insights into the Origins of Lignocellulose Decay Capabilities.</title>
        <authorList>
            <person name="Nagy L.G."/>
            <person name="Riley R."/>
            <person name="Tritt A."/>
            <person name="Adam C."/>
            <person name="Daum C."/>
            <person name="Floudas D."/>
            <person name="Sun H."/>
            <person name="Yadav J.S."/>
            <person name="Pangilinan J."/>
            <person name="Larsson K.H."/>
            <person name="Matsuura K."/>
            <person name="Barry K."/>
            <person name="Labutti K."/>
            <person name="Kuo R."/>
            <person name="Ohm R.A."/>
            <person name="Bhattacharya S.S."/>
            <person name="Shirouzu T."/>
            <person name="Yoshinaga Y."/>
            <person name="Martin F.M."/>
            <person name="Grigoriev I.V."/>
            <person name="Hibbett D.S."/>
        </authorList>
    </citation>
    <scope>NUCLEOTIDE SEQUENCE [LARGE SCALE GENOMIC DNA]</scope>
    <source>
        <strain evidence="2 3">HHB10207 ss-3</strain>
    </source>
</reference>
<evidence type="ECO:0000313" key="3">
    <source>
        <dbReference type="Proteomes" id="UP000076798"/>
    </source>
</evidence>
<organism evidence="2 3">
    <name type="scientific">Sistotremastrum suecicum HHB10207 ss-3</name>
    <dbReference type="NCBI Taxonomy" id="1314776"/>
    <lineage>
        <taxon>Eukaryota</taxon>
        <taxon>Fungi</taxon>
        <taxon>Dikarya</taxon>
        <taxon>Basidiomycota</taxon>
        <taxon>Agaricomycotina</taxon>
        <taxon>Agaricomycetes</taxon>
        <taxon>Sistotremastrales</taxon>
        <taxon>Sistotremastraceae</taxon>
        <taxon>Sistotremastrum</taxon>
    </lineage>
</organism>
<evidence type="ECO:0000256" key="1">
    <source>
        <dbReference type="SAM" id="MobiDB-lite"/>
    </source>
</evidence>
<feature type="compositionally biased region" description="Low complexity" evidence="1">
    <location>
        <begin position="112"/>
        <end position="131"/>
    </location>
</feature>
<dbReference type="AlphaFoldDB" id="A0A166G438"/>
<name>A0A166G438_9AGAM</name>
<evidence type="ECO:0000313" key="2">
    <source>
        <dbReference type="EMBL" id="KZT41287.1"/>
    </source>
</evidence>